<accession>A0A0A9EC38</accession>
<evidence type="ECO:0000313" key="3">
    <source>
        <dbReference type="EMBL" id="JAD95480.1"/>
    </source>
</evidence>
<feature type="transmembrane region" description="Helical" evidence="2">
    <location>
        <begin position="26"/>
        <end position="46"/>
    </location>
</feature>
<proteinExistence type="predicted"/>
<name>A0A0A9EC38_ARUDO</name>
<keyword evidence="2" id="KW-1133">Transmembrane helix</keyword>
<evidence type="ECO:0000256" key="1">
    <source>
        <dbReference type="SAM" id="MobiDB-lite"/>
    </source>
</evidence>
<feature type="region of interest" description="Disordered" evidence="1">
    <location>
        <begin position="1"/>
        <end position="20"/>
    </location>
</feature>
<sequence length="79" mass="8866">MEANNTSDHAVHAAQQPNGARGRHRWLFVAAAPVLSLVSLALVLCFTNPASNVRRKLCHRSQSTTAAHVDTRRSWWSWF</sequence>
<keyword evidence="2" id="KW-0812">Transmembrane</keyword>
<reference evidence="3" key="2">
    <citation type="journal article" date="2015" name="Data Brief">
        <title>Shoot transcriptome of the giant reed, Arundo donax.</title>
        <authorList>
            <person name="Barrero R.A."/>
            <person name="Guerrero F.D."/>
            <person name="Moolhuijzen P."/>
            <person name="Goolsby J.A."/>
            <person name="Tidwell J."/>
            <person name="Bellgard S.E."/>
            <person name="Bellgard M.I."/>
        </authorList>
    </citation>
    <scope>NUCLEOTIDE SEQUENCE</scope>
    <source>
        <tissue evidence="3">Shoot tissue taken approximately 20 cm above the soil surface</tissue>
    </source>
</reference>
<keyword evidence="2" id="KW-0472">Membrane</keyword>
<organism evidence="3">
    <name type="scientific">Arundo donax</name>
    <name type="common">Giant reed</name>
    <name type="synonym">Donax arundinaceus</name>
    <dbReference type="NCBI Taxonomy" id="35708"/>
    <lineage>
        <taxon>Eukaryota</taxon>
        <taxon>Viridiplantae</taxon>
        <taxon>Streptophyta</taxon>
        <taxon>Embryophyta</taxon>
        <taxon>Tracheophyta</taxon>
        <taxon>Spermatophyta</taxon>
        <taxon>Magnoliopsida</taxon>
        <taxon>Liliopsida</taxon>
        <taxon>Poales</taxon>
        <taxon>Poaceae</taxon>
        <taxon>PACMAD clade</taxon>
        <taxon>Arundinoideae</taxon>
        <taxon>Arundineae</taxon>
        <taxon>Arundo</taxon>
    </lineage>
</organism>
<dbReference type="EMBL" id="GBRH01202415">
    <property type="protein sequence ID" value="JAD95480.1"/>
    <property type="molecule type" value="Transcribed_RNA"/>
</dbReference>
<reference evidence="3" key="1">
    <citation type="submission" date="2014-09" db="EMBL/GenBank/DDBJ databases">
        <authorList>
            <person name="Magalhaes I.L.F."/>
            <person name="Oliveira U."/>
            <person name="Santos F.R."/>
            <person name="Vidigal T.H.D.A."/>
            <person name="Brescovit A.D."/>
            <person name="Santos A.J."/>
        </authorList>
    </citation>
    <scope>NUCLEOTIDE SEQUENCE</scope>
    <source>
        <tissue evidence="3">Shoot tissue taken approximately 20 cm above the soil surface</tissue>
    </source>
</reference>
<protein>
    <submittedName>
        <fullName evidence="3">Uncharacterized protein</fullName>
    </submittedName>
</protein>
<dbReference type="AlphaFoldDB" id="A0A0A9EC38"/>
<evidence type="ECO:0000256" key="2">
    <source>
        <dbReference type="SAM" id="Phobius"/>
    </source>
</evidence>